<feature type="domain" description="Transcription regulator TrmB C-terminal" evidence="2">
    <location>
        <begin position="108"/>
        <end position="208"/>
    </location>
</feature>
<protein>
    <submittedName>
        <fullName evidence="3">TrmB family transcriptional regulator</fullName>
    </submittedName>
</protein>
<dbReference type="Gene3D" id="1.10.10.10">
    <property type="entry name" value="Winged helix-like DNA-binding domain superfamily/Winged helix DNA-binding domain"/>
    <property type="match status" value="1"/>
</dbReference>
<evidence type="ECO:0000259" key="1">
    <source>
        <dbReference type="Pfam" id="PF01978"/>
    </source>
</evidence>
<dbReference type="PANTHER" id="PTHR34293:SF1">
    <property type="entry name" value="HTH-TYPE TRANSCRIPTIONAL REGULATOR TRMBL2"/>
    <property type="match status" value="1"/>
</dbReference>
<dbReference type="InterPro" id="IPR002831">
    <property type="entry name" value="Tscrpt_reg_TrmB_N"/>
</dbReference>
<dbReference type="Pfam" id="PF11495">
    <property type="entry name" value="Regulator_TrmB"/>
    <property type="match status" value="1"/>
</dbReference>
<evidence type="ECO:0000313" key="3">
    <source>
        <dbReference type="EMBL" id="TDA21230.1"/>
    </source>
</evidence>
<reference evidence="3 4" key="1">
    <citation type="journal article" date="2016" name="Nat. Microbiol.">
        <title>The Mouse Intestinal Bacterial Collection (miBC) provides host-specific insight into cultured diversity and functional potential of the gut microbiota.</title>
        <authorList>
            <person name="Lagkouvardos I."/>
            <person name="Pukall R."/>
            <person name="Abt B."/>
            <person name="Foesel B.U."/>
            <person name="Meier-Kolthoff J.P."/>
            <person name="Kumar N."/>
            <person name="Bresciani A."/>
            <person name="Martinez I."/>
            <person name="Just S."/>
            <person name="Ziegler C."/>
            <person name="Brugiroux S."/>
            <person name="Garzetti D."/>
            <person name="Wenning M."/>
            <person name="Bui T.P."/>
            <person name="Wang J."/>
            <person name="Hugenholtz F."/>
            <person name="Plugge C.M."/>
            <person name="Peterson D.A."/>
            <person name="Hornef M.W."/>
            <person name="Baines J.F."/>
            <person name="Smidt H."/>
            <person name="Walter J."/>
            <person name="Kristiansen K."/>
            <person name="Nielsen H.B."/>
            <person name="Haller D."/>
            <person name="Overmann J."/>
            <person name="Stecher B."/>
            <person name="Clavel T."/>
        </authorList>
    </citation>
    <scope>NUCLEOTIDE SEQUENCE [LARGE SCALE GENOMIC DNA]</scope>
    <source>
        <strain evidence="3 4">DSM 28560</strain>
    </source>
</reference>
<comment type="caution">
    <text evidence="3">The sequence shown here is derived from an EMBL/GenBank/DDBJ whole genome shotgun (WGS) entry which is preliminary data.</text>
</comment>
<dbReference type="InterPro" id="IPR021586">
    <property type="entry name" value="Tscrpt_reg_TrmB_C"/>
</dbReference>
<dbReference type="Proteomes" id="UP000295710">
    <property type="component" value="Unassembled WGS sequence"/>
</dbReference>
<organism evidence="3 4">
    <name type="scientific">Extibacter muris</name>
    <dbReference type="NCBI Taxonomy" id="1796622"/>
    <lineage>
        <taxon>Bacteria</taxon>
        <taxon>Bacillati</taxon>
        <taxon>Bacillota</taxon>
        <taxon>Clostridia</taxon>
        <taxon>Lachnospirales</taxon>
        <taxon>Lachnospiraceae</taxon>
        <taxon>Extibacter</taxon>
    </lineage>
</organism>
<dbReference type="AlphaFoldDB" id="A0A4V2WSE1"/>
<keyword evidence="4" id="KW-1185">Reference proteome</keyword>
<dbReference type="RefSeq" id="WP_132278524.1">
    <property type="nucleotide sequence ID" value="NZ_JAOBST010000017.1"/>
</dbReference>
<gene>
    <name evidence="3" type="ORF">E1963_12755</name>
</gene>
<proteinExistence type="predicted"/>
<dbReference type="CDD" id="cd09124">
    <property type="entry name" value="PLDc_like_TrmB_middle"/>
    <property type="match status" value="1"/>
</dbReference>
<dbReference type="InterPro" id="IPR036390">
    <property type="entry name" value="WH_DNA-bd_sf"/>
</dbReference>
<accession>A0A4V2WSE1</accession>
<feature type="domain" description="Transcription regulator TrmB N-terminal" evidence="1">
    <location>
        <begin position="8"/>
        <end position="75"/>
    </location>
</feature>
<dbReference type="InterPro" id="IPR036388">
    <property type="entry name" value="WH-like_DNA-bd_sf"/>
</dbReference>
<dbReference type="PANTHER" id="PTHR34293">
    <property type="entry name" value="HTH-TYPE TRANSCRIPTIONAL REGULATOR TRMBL2"/>
    <property type="match status" value="1"/>
</dbReference>
<dbReference type="InterPro" id="IPR051797">
    <property type="entry name" value="TrmB-like"/>
</dbReference>
<name>A0A4V2WSE1_9FIRM</name>
<evidence type="ECO:0000313" key="4">
    <source>
        <dbReference type="Proteomes" id="UP000295710"/>
    </source>
</evidence>
<dbReference type="EMBL" id="SMMX01000010">
    <property type="protein sequence ID" value="TDA21230.1"/>
    <property type="molecule type" value="Genomic_DNA"/>
</dbReference>
<evidence type="ECO:0000259" key="2">
    <source>
        <dbReference type="Pfam" id="PF11495"/>
    </source>
</evidence>
<dbReference type="Pfam" id="PF01978">
    <property type="entry name" value="TrmB"/>
    <property type="match status" value="1"/>
</dbReference>
<sequence>MDNEIIMLNKIGLTDAEAKVYLTLLQNGSLSGYEAGKLAGVPRSKIYNILESLIQKGFILYTEYESNNKYAAVPMTEVAERVEDETKNVLSDLKERLSIFPQKTNLDYIWHIRTNGNVFAKCRDIIRKTKEELLLQIWTEDLPCILDDVRKLEEKGLRLGVVIFGAKEEEEIPLKKYCRHGMGQEKKKEMGGRWITLVSDRSEVVFGQIISDTIAEVIWTESRPMISLAAECVRHDMYFYKSADKFTDLMQQEYGDDLKGIRNIF</sequence>
<dbReference type="SUPFAM" id="SSF46785">
    <property type="entry name" value="Winged helix' DNA-binding domain"/>
    <property type="match status" value="1"/>
</dbReference>